<proteinExistence type="inferred from homology"/>
<dbReference type="InterPro" id="IPR029710">
    <property type="entry name" value="LIG4"/>
</dbReference>
<feature type="domain" description="ATP-dependent DNA ligase family profile" evidence="15">
    <location>
        <begin position="590"/>
        <end position="729"/>
    </location>
</feature>
<dbReference type="NCBIfam" id="TIGR00574">
    <property type="entry name" value="dnl1"/>
    <property type="match status" value="1"/>
</dbReference>
<feature type="transmembrane region" description="Helical" evidence="14">
    <location>
        <begin position="286"/>
        <end position="307"/>
    </location>
</feature>
<gene>
    <name evidence="16" type="primary">LIG4_1</name>
    <name evidence="16" type="ORF">Q8F55_001010</name>
</gene>
<dbReference type="EC" id="6.5.1.1" evidence="12"/>
<keyword evidence="3 12" id="KW-0436">Ligase</keyword>
<reference evidence="16 17" key="1">
    <citation type="submission" date="2023-08" db="EMBL/GenBank/DDBJ databases">
        <title>Annotated Genome Sequence of Vanrija albida AlHP1.</title>
        <authorList>
            <person name="Herzog R."/>
        </authorList>
    </citation>
    <scope>NUCLEOTIDE SEQUENCE [LARGE SCALE GENOMIC DNA]</scope>
    <source>
        <strain evidence="16 17">AlHP1</strain>
    </source>
</reference>
<dbReference type="InterPro" id="IPR012340">
    <property type="entry name" value="NA-bd_OB-fold"/>
</dbReference>
<dbReference type="InterPro" id="IPR044125">
    <property type="entry name" value="Adenylation_DNA_ligase_IV"/>
</dbReference>
<feature type="transmembrane region" description="Helical" evidence="14">
    <location>
        <begin position="82"/>
        <end position="102"/>
    </location>
</feature>
<dbReference type="EMBL" id="JBBXJM010000001">
    <property type="protein sequence ID" value="KAL1413255.1"/>
    <property type="molecule type" value="Genomic_DNA"/>
</dbReference>
<dbReference type="InterPro" id="IPR012308">
    <property type="entry name" value="DNA_ligase_ATP-dep_N"/>
</dbReference>
<dbReference type="PANTHER" id="PTHR45997:SF1">
    <property type="entry name" value="DNA LIGASE 4"/>
    <property type="match status" value="1"/>
</dbReference>
<dbReference type="SUPFAM" id="SSF103473">
    <property type="entry name" value="MFS general substrate transporter"/>
    <property type="match status" value="1"/>
</dbReference>
<evidence type="ECO:0000256" key="3">
    <source>
        <dbReference type="ARBA" id="ARBA00022598"/>
    </source>
</evidence>
<dbReference type="CDD" id="cd06174">
    <property type="entry name" value="MFS"/>
    <property type="match status" value="1"/>
</dbReference>
<evidence type="ECO:0000256" key="1">
    <source>
        <dbReference type="ARBA" id="ARBA00004141"/>
    </source>
</evidence>
<feature type="transmembrane region" description="Helical" evidence="14">
    <location>
        <begin position="250"/>
        <end position="274"/>
    </location>
</feature>
<feature type="transmembrane region" description="Helical" evidence="14">
    <location>
        <begin position="57"/>
        <end position="76"/>
    </location>
</feature>
<evidence type="ECO:0000256" key="5">
    <source>
        <dbReference type="ARBA" id="ARBA00022741"/>
    </source>
</evidence>
<evidence type="ECO:0000256" key="10">
    <source>
        <dbReference type="ARBA" id="ARBA00023242"/>
    </source>
</evidence>
<dbReference type="InterPro" id="IPR016059">
    <property type="entry name" value="DNA_ligase_ATP-dep_CS"/>
</dbReference>
<feature type="transmembrane region" description="Helical" evidence="14">
    <location>
        <begin position="114"/>
        <end position="136"/>
    </location>
</feature>
<dbReference type="SUPFAM" id="SSF56091">
    <property type="entry name" value="DNA ligase/mRNA capping enzyme, catalytic domain"/>
    <property type="match status" value="1"/>
</dbReference>
<organism evidence="16 17">
    <name type="scientific">Vanrija albida</name>
    <dbReference type="NCBI Taxonomy" id="181172"/>
    <lineage>
        <taxon>Eukaryota</taxon>
        <taxon>Fungi</taxon>
        <taxon>Dikarya</taxon>
        <taxon>Basidiomycota</taxon>
        <taxon>Agaricomycotina</taxon>
        <taxon>Tremellomycetes</taxon>
        <taxon>Trichosporonales</taxon>
        <taxon>Trichosporonaceae</taxon>
        <taxon>Vanrija</taxon>
    </lineage>
</organism>
<dbReference type="RefSeq" id="XP_069213199.1">
    <property type="nucleotide sequence ID" value="XM_069349655.1"/>
</dbReference>
<dbReference type="GO" id="GO:0003910">
    <property type="term" value="F:DNA ligase (ATP) activity"/>
    <property type="evidence" value="ECO:0007669"/>
    <property type="project" value="UniProtKB-EC"/>
</dbReference>
<protein>
    <recommendedName>
        <fullName evidence="12">DNA ligase</fullName>
        <ecNumber evidence="12">6.5.1.1</ecNumber>
    </recommendedName>
</protein>
<dbReference type="Gene3D" id="2.40.50.140">
    <property type="entry name" value="Nucleic acid-binding proteins"/>
    <property type="match status" value="1"/>
</dbReference>
<name>A0ABR3QF32_9TREE</name>
<evidence type="ECO:0000256" key="12">
    <source>
        <dbReference type="RuleBase" id="RU000617"/>
    </source>
</evidence>
<feature type="transmembrane region" description="Helical" evidence="14">
    <location>
        <begin position="218"/>
        <end position="238"/>
    </location>
</feature>
<keyword evidence="14" id="KW-0812">Transmembrane</keyword>
<keyword evidence="17" id="KW-1185">Reference proteome</keyword>
<dbReference type="InterPro" id="IPR012310">
    <property type="entry name" value="DNA_ligase_ATP-dep_cent"/>
</dbReference>
<keyword evidence="14" id="KW-0472">Membrane</keyword>
<dbReference type="PROSITE" id="PS00697">
    <property type="entry name" value="DNA_LIGASE_A1"/>
    <property type="match status" value="1"/>
</dbReference>
<dbReference type="InterPro" id="IPR036259">
    <property type="entry name" value="MFS_trans_sf"/>
</dbReference>
<dbReference type="Proteomes" id="UP001565368">
    <property type="component" value="Unassembled WGS sequence"/>
</dbReference>
<feature type="transmembrane region" description="Helical" evidence="14">
    <location>
        <begin position="156"/>
        <end position="178"/>
    </location>
</feature>
<feature type="transmembrane region" description="Helical" evidence="14">
    <location>
        <begin position="313"/>
        <end position="331"/>
    </location>
</feature>
<dbReference type="PROSITE" id="PS00333">
    <property type="entry name" value="DNA_LIGASE_A2"/>
    <property type="match status" value="1"/>
</dbReference>
<comment type="catalytic activity">
    <reaction evidence="11 12">
        <text>ATP + (deoxyribonucleotide)n-3'-hydroxyl + 5'-phospho-(deoxyribonucleotide)m = (deoxyribonucleotide)n+m + AMP + diphosphate.</text>
        <dbReference type="EC" id="6.5.1.1"/>
    </reaction>
</comment>
<keyword evidence="14" id="KW-1133">Transmembrane helix</keyword>
<keyword evidence="12" id="KW-0233">DNA recombination</keyword>
<accession>A0ABR3QF32</accession>
<keyword evidence="9 12" id="KW-0234">DNA repair</keyword>
<dbReference type="CDD" id="cd07903">
    <property type="entry name" value="Adenylation_DNA_ligase_IV"/>
    <property type="match status" value="1"/>
</dbReference>
<evidence type="ECO:0000256" key="7">
    <source>
        <dbReference type="ARBA" id="ARBA00022840"/>
    </source>
</evidence>
<evidence type="ECO:0000259" key="15">
    <source>
        <dbReference type="PROSITE" id="PS50160"/>
    </source>
</evidence>
<dbReference type="Pfam" id="PF07690">
    <property type="entry name" value="MFS_1"/>
    <property type="match status" value="1"/>
</dbReference>
<dbReference type="Gene3D" id="1.10.3260.10">
    <property type="entry name" value="DNA ligase, ATP-dependent, N-terminal domain"/>
    <property type="match status" value="1"/>
</dbReference>
<evidence type="ECO:0000256" key="11">
    <source>
        <dbReference type="ARBA" id="ARBA00034003"/>
    </source>
</evidence>
<comment type="subcellular location">
    <subcellularLocation>
        <location evidence="1">Membrane</location>
        <topology evidence="1">Multi-pass membrane protein</topology>
    </subcellularLocation>
</comment>
<dbReference type="Gene3D" id="3.30.1490.70">
    <property type="match status" value="1"/>
</dbReference>
<dbReference type="PROSITE" id="PS50160">
    <property type="entry name" value="DNA_LIGASE_A3"/>
    <property type="match status" value="1"/>
</dbReference>
<evidence type="ECO:0000256" key="14">
    <source>
        <dbReference type="SAM" id="Phobius"/>
    </source>
</evidence>
<dbReference type="PANTHER" id="PTHR45997">
    <property type="entry name" value="DNA LIGASE 4"/>
    <property type="match status" value="1"/>
</dbReference>
<evidence type="ECO:0000256" key="8">
    <source>
        <dbReference type="ARBA" id="ARBA00022842"/>
    </source>
</evidence>
<dbReference type="SUPFAM" id="SSF50249">
    <property type="entry name" value="Nucleic acid-binding proteins"/>
    <property type="match status" value="1"/>
</dbReference>
<evidence type="ECO:0000256" key="9">
    <source>
        <dbReference type="ARBA" id="ARBA00023204"/>
    </source>
</evidence>
<dbReference type="Pfam" id="PF01068">
    <property type="entry name" value="DNA_ligase_A_M"/>
    <property type="match status" value="1"/>
</dbReference>
<dbReference type="InterPro" id="IPR000977">
    <property type="entry name" value="DNA_ligase_ATP-dep"/>
</dbReference>
<evidence type="ECO:0000313" key="17">
    <source>
        <dbReference type="Proteomes" id="UP001565368"/>
    </source>
</evidence>
<dbReference type="InterPro" id="IPR011701">
    <property type="entry name" value="MFS"/>
</dbReference>
<sequence length="780" mass="86652">MYAVIFPYVNEMMHDFGVPQKSVGLWSAAAESALMVTEAITAPMYAPLADRYGRRAVFIPLVALWGVFSLAFGFASNAVTAVLMRALLGLLAGAGVISRTILGELCDKSNRIQCFALFSPSFTIGVTIAPIIGGFLSKPVPRLLPESFTLFVTYPYLLPAIAASATGFAAAWTSYLTLPETLPPSLRTARGSAAQTSEGRKWGGLGALVMNKAFQNVLLLYGLANMVQFSWEAIYPLFAFTDKNLGGLQLSTPTIGVLLALGAGLSITLTIFLFPVLHRIVPENSYLGFCLVQYPIAVLLFPVAWAANKDYPVAGRLGLAGWAILFVQLILRRRDRERPVYNLKEALMARCYIEVLGLDKHSEAAQRLIKWKQPVEGQREGFSGDFARVCYQEIAARSVVEEGTLSVDDVNSILDDLAKGRMKQHEYVPILRRINEQCTAVQQEWIIRIILKDLRISFKEKGVLGAFHPDAMALFNVCSDLKRVCWTLYEPEIRLEKNFIMEEKLDGERIQLHMRGNGAEWFYCSRKAKDYTYLYGAHVGEGSLTQYISGAFQDGVRNIILDGEMMVWDPILDKYLAFGSLKTAALDNVADQTAPRPCFKVFDILYLNGKCLTGSRLSERKRLLKSGRVFRDLDNFRGRLEFVDERLGQSGKDIRDMLESVLESKGEGIVVKRVDSTYQTNSRGADWVKVKPEYADQMGENLDLMVLGGWWGQGGRTGKISSLLCGLRVPQEDDGSGETPAFVTFAKVGSGMSYEDYDWIKFVSFICPVTYALLQKSPQG</sequence>
<dbReference type="Pfam" id="PF04675">
    <property type="entry name" value="DNA_ligase_A_N"/>
    <property type="match status" value="1"/>
</dbReference>
<keyword evidence="7 12" id="KW-0067">ATP-binding</keyword>
<comment type="caution">
    <text evidence="16">The sequence shown here is derived from an EMBL/GenBank/DDBJ whole genome shotgun (WGS) entry which is preliminary data.</text>
</comment>
<evidence type="ECO:0000256" key="2">
    <source>
        <dbReference type="ARBA" id="ARBA00007572"/>
    </source>
</evidence>
<dbReference type="Gene3D" id="1.20.1250.20">
    <property type="entry name" value="MFS general substrate transporter like domains"/>
    <property type="match status" value="1"/>
</dbReference>
<comment type="similarity">
    <text evidence="2 13">Belongs to the ATP-dependent DNA ligase family.</text>
</comment>
<keyword evidence="10" id="KW-0539">Nucleus</keyword>
<dbReference type="Gene3D" id="3.30.470.30">
    <property type="entry name" value="DNA ligase/mRNA capping enzyme"/>
    <property type="match status" value="1"/>
</dbReference>
<evidence type="ECO:0000256" key="13">
    <source>
        <dbReference type="RuleBase" id="RU004196"/>
    </source>
</evidence>
<keyword evidence="5 12" id="KW-0547">Nucleotide-binding</keyword>
<evidence type="ECO:0000256" key="6">
    <source>
        <dbReference type="ARBA" id="ARBA00022763"/>
    </source>
</evidence>
<evidence type="ECO:0000256" key="4">
    <source>
        <dbReference type="ARBA" id="ARBA00022723"/>
    </source>
</evidence>
<dbReference type="GeneID" id="95982053"/>
<keyword evidence="6 12" id="KW-0227">DNA damage</keyword>
<keyword evidence="8" id="KW-0460">Magnesium</keyword>
<evidence type="ECO:0000313" key="16">
    <source>
        <dbReference type="EMBL" id="KAL1413255.1"/>
    </source>
</evidence>
<keyword evidence="4" id="KW-0479">Metal-binding</keyword>
<dbReference type="InterPro" id="IPR036599">
    <property type="entry name" value="DNA_ligase_N_sf"/>
</dbReference>